<dbReference type="AlphaFoldDB" id="A0A517VMD9"/>
<organism evidence="1 2">
    <name type="scientific">Gimesia algae</name>
    <dbReference type="NCBI Taxonomy" id="2527971"/>
    <lineage>
        <taxon>Bacteria</taxon>
        <taxon>Pseudomonadati</taxon>
        <taxon>Planctomycetota</taxon>
        <taxon>Planctomycetia</taxon>
        <taxon>Planctomycetales</taxon>
        <taxon>Planctomycetaceae</taxon>
        <taxon>Gimesia</taxon>
    </lineage>
</organism>
<sequence>MSQAEEQILQTDLDQLEVIGEEIQSLGVDMSFGMQDRIETICQAIRNLTRIKKHLLYLAQH</sequence>
<dbReference type="EMBL" id="CP036343">
    <property type="protein sequence ID" value="QDT94189.1"/>
    <property type="molecule type" value="Genomic_DNA"/>
</dbReference>
<gene>
    <name evidence="1" type="ORF">Pan161_58820</name>
</gene>
<dbReference type="KEGG" id="gax:Pan161_58820"/>
<evidence type="ECO:0000313" key="2">
    <source>
        <dbReference type="Proteomes" id="UP000316855"/>
    </source>
</evidence>
<dbReference type="Proteomes" id="UP000316855">
    <property type="component" value="Chromosome"/>
</dbReference>
<accession>A0A517VMD9</accession>
<protein>
    <submittedName>
        <fullName evidence="1">Uncharacterized protein</fullName>
    </submittedName>
</protein>
<keyword evidence="2" id="KW-1185">Reference proteome</keyword>
<name>A0A517VMD9_9PLAN</name>
<reference evidence="1 2" key="1">
    <citation type="submission" date="2019-02" db="EMBL/GenBank/DDBJ databases">
        <title>Deep-cultivation of Planctomycetes and their phenomic and genomic characterization uncovers novel biology.</title>
        <authorList>
            <person name="Wiegand S."/>
            <person name="Jogler M."/>
            <person name="Boedeker C."/>
            <person name="Pinto D."/>
            <person name="Vollmers J."/>
            <person name="Rivas-Marin E."/>
            <person name="Kohn T."/>
            <person name="Peeters S.H."/>
            <person name="Heuer A."/>
            <person name="Rast P."/>
            <person name="Oberbeckmann S."/>
            <person name="Bunk B."/>
            <person name="Jeske O."/>
            <person name="Meyerdierks A."/>
            <person name="Storesund J.E."/>
            <person name="Kallscheuer N."/>
            <person name="Luecker S."/>
            <person name="Lage O.M."/>
            <person name="Pohl T."/>
            <person name="Merkel B.J."/>
            <person name="Hornburger P."/>
            <person name="Mueller R.-W."/>
            <person name="Bruemmer F."/>
            <person name="Labrenz M."/>
            <person name="Spormann A.M."/>
            <person name="Op den Camp H."/>
            <person name="Overmann J."/>
            <person name="Amann R."/>
            <person name="Jetten M.S.M."/>
            <person name="Mascher T."/>
            <person name="Medema M.H."/>
            <person name="Devos D.P."/>
            <person name="Kaster A.-K."/>
            <person name="Ovreas L."/>
            <person name="Rohde M."/>
            <person name="Galperin M.Y."/>
            <person name="Jogler C."/>
        </authorList>
    </citation>
    <scope>NUCLEOTIDE SEQUENCE [LARGE SCALE GENOMIC DNA]</scope>
    <source>
        <strain evidence="1 2">Pan161</strain>
    </source>
</reference>
<dbReference type="OrthoDB" id="9856955at2"/>
<dbReference type="RefSeq" id="WP_145232111.1">
    <property type="nucleotide sequence ID" value="NZ_CP036343.1"/>
</dbReference>
<evidence type="ECO:0000313" key="1">
    <source>
        <dbReference type="EMBL" id="QDT94189.1"/>
    </source>
</evidence>
<proteinExistence type="predicted"/>